<keyword evidence="7 9" id="KW-0479">Metal-binding</keyword>
<evidence type="ECO:0000256" key="6">
    <source>
        <dbReference type="ARBA" id="ARBA00023136"/>
    </source>
</evidence>
<accession>A0A1F5BW15</accession>
<comment type="caution">
    <text evidence="10">The sequence shown here is derived from an EMBL/GenBank/DDBJ whole genome shotgun (WGS) entry which is preliminary data.</text>
</comment>
<dbReference type="GO" id="GO:0071555">
    <property type="term" value="P:cell wall organization"/>
    <property type="evidence" value="ECO:0007669"/>
    <property type="project" value="UniProtKB-KW"/>
</dbReference>
<dbReference type="PANTHER" id="PTHR22926:SF5">
    <property type="entry name" value="PHOSPHO-N-ACETYLMURAMOYL-PENTAPEPTIDE-TRANSFERASE HOMOLOG"/>
    <property type="match status" value="1"/>
</dbReference>
<feature type="transmembrane region" description="Helical" evidence="7">
    <location>
        <begin position="225"/>
        <end position="242"/>
    </location>
</feature>
<proteinExistence type="inferred from homology"/>
<keyword evidence="7 9" id="KW-0460">Magnesium</keyword>
<dbReference type="InterPro" id="IPR003524">
    <property type="entry name" value="PNAcMuramoyl-5peptid_Trfase"/>
</dbReference>
<dbReference type="Pfam" id="PF10555">
    <property type="entry name" value="MraY_sig1"/>
    <property type="match status" value="1"/>
</dbReference>
<feature type="transmembrane region" description="Helical" evidence="7">
    <location>
        <begin position="176"/>
        <end position="193"/>
    </location>
</feature>
<feature type="transmembrane region" description="Helical" evidence="7">
    <location>
        <begin position="249"/>
        <end position="269"/>
    </location>
</feature>
<keyword evidence="7" id="KW-1003">Cell membrane</keyword>
<dbReference type="STRING" id="1797298.A2988_04845"/>
<feature type="transmembrane region" description="Helical" evidence="7">
    <location>
        <begin position="6"/>
        <end position="33"/>
    </location>
</feature>
<dbReference type="GO" id="GO:0051992">
    <property type="term" value="F:UDP-N-acetylmuramoyl-L-alanyl-D-glutamyl-meso-2,6-diaminopimelyl-D-alanyl-D-alanine:undecaprenyl-phosphate transferase activity"/>
    <property type="evidence" value="ECO:0007669"/>
    <property type="project" value="RHEA"/>
</dbReference>
<dbReference type="PANTHER" id="PTHR22926">
    <property type="entry name" value="PHOSPHO-N-ACETYLMURAMOYL-PENTAPEPTIDE-TRANSFERASE"/>
    <property type="match status" value="1"/>
</dbReference>
<organism evidence="10 11">
    <name type="scientific">Candidatus Azambacteria bacterium RIFCSPLOWO2_01_FULL_46_25</name>
    <dbReference type="NCBI Taxonomy" id="1797298"/>
    <lineage>
        <taxon>Bacteria</taxon>
        <taxon>Candidatus Azamiibacteriota</taxon>
    </lineage>
</organism>
<keyword evidence="3 7" id="KW-0808">Transferase</keyword>
<evidence type="ECO:0000256" key="5">
    <source>
        <dbReference type="ARBA" id="ARBA00022989"/>
    </source>
</evidence>
<evidence type="ECO:0000256" key="7">
    <source>
        <dbReference type="HAMAP-Rule" id="MF_00038"/>
    </source>
</evidence>
<evidence type="ECO:0000313" key="11">
    <source>
        <dbReference type="Proteomes" id="UP000176650"/>
    </source>
</evidence>
<dbReference type="GO" id="GO:0008963">
    <property type="term" value="F:phospho-N-acetylmuramoyl-pentapeptide-transferase activity"/>
    <property type="evidence" value="ECO:0007669"/>
    <property type="project" value="UniProtKB-UniRule"/>
</dbReference>
<evidence type="ECO:0000256" key="9">
    <source>
        <dbReference type="PIRSR" id="PIRSR600715-1"/>
    </source>
</evidence>
<keyword evidence="7" id="KW-0131">Cell cycle</keyword>
<feature type="transmembrane region" description="Helical" evidence="7">
    <location>
        <begin position="200"/>
        <end position="219"/>
    </location>
</feature>
<feature type="binding site" evidence="9">
    <location>
        <position position="253"/>
    </location>
    <ligand>
        <name>Mg(2+)</name>
        <dbReference type="ChEBI" id="CHEBI:18420"/>
    </ligand>
</feature>
<reference evidence="10 11" key="1">
    <citation type="journal article" date="2016" name="Nat. Commun.">
        <title>Thousands of microbial genomes shed light on interconnected biogeochemical processes in an aquifer system.</title>
        <authorList>
            <person name="Anantharaman K."/>
            <person name="Brown C.T."/>
            <person name="Hug L.A."/>
            <person name="Sharon I."/>
            <person name="Castelle C.J."/>
            <person name="Probst A.J."/>
            <person name="Thomas B.C."/>
            <person name="Singh A."/>
            <person name="Wilkins M.J."/>
            <person name="Karaoz U."/>
            <person name="Brodie E.L."/>
            <person name="Williams K.H."/>
            <person name="Hubbard S.S."/>
            <person name="Banfield J.F."/>
        </authorList>
    </citation>
    <scope>NUCLEOTIDE SEQUENCE [LARGE SCALE GENOMIC DNA]</scope>
</reference>
<evidence type="ECO:0000256" key="4">
    <source>
        <dbReference type="ARBA" id="ARBA00022692"/>
    </source>
</evidence>
<dbReference type="EMBL" id="MEYS01000001">
    <property type="protein sequence ID" value="OGD34790.1"/>
    <property type="molecule type" value="Genomic_DNA"/>
</dbReference>
<dbReference type="HAMAP" id="MF_00038">
    <property type="entry name" value="MraY"/>
    <property type="match status" value="1"/>
</dbReference>
<keyword evidence="4 7" id="KW-0812">Transmembrane</keyword>
<evidence type="ECO:0000256" key="2">
    <source>
        <dbReference type="ARBA" id="ARBA00005583"/>
    </source>
</evidence>
<dbReference type="CDD" id="cd06852">
    <property type="entry name" value="GT_MraY"/>
    <property type="match status" value="1"/>
</dbReference>
<comment type="subcellular location">
    <subcellularLocation>
        <location evidence="7">Cell membrane</location>
        <topology evidence="7">Multi-pass membrane protein</topology>
    </subcellularLocation>
    <subcellularLocation>
        <location evidence="1">Membrane</location>
        <topology evidence="1">Multi-pass membrane protein</topology>
    </subcellularLocation>
</comment>
<keyword evidence="7" id="KW-0132">Cell division</keyword>
<evidence type="ECO:0000313" key="10">
    <source>
        <dbReference type="EMBL" id="OGD34790.1"/>
    </source>
</evidence>
<dbReference type="AlphaFoldDB" id="A0A1F5BW15"/>
<name>A0A1F5BW15_9BACT</name>
<keyword evidence="6 7" id="KW-0472">Membrane</keyword>
<dbReference type="InterPro" id="IPR018480">
    <property type="entry name" value="PNAcMuramoyl-5peptid_Trfase_CS"/>
</dbReference>
<dbReference type="InterPro" id="IPR000715">
    <property type="entry name" value="Glycosyl_transferase_4"/>
</dbReference>
<comment type="pathway">
    <text evidence="7">Cell wall biogenesis; peptidoglycan biosynthesis.</text>
</comment>
<dbReference type="GO" id="GO:0009252">
    <property type="term" value="P:peptidoglycan biosynthetic process"/>
    <property type="evidence" value="ECO:0007669"/>
    <property type="project" value="UniProtKB-UniRule"/>
</dbReference>
<dbReference type="NCBIfam" id="TIGR00445">
    <property type="entry name" value="mraY"/>
    <property type="match status" value="1"/>
</dbReference>
<dbReference type="GO" id="GO:0008360">
    <property type="term" value="P:regulation of cell shape"/>
    <property type="evidence" value="ECO:0007669"/>
    <property type="project" value="UniProtKB-KW"/>
</dbReference>
<evidence type="ECO:0000256" key="1">
    <source>
        <dbReference type="ARBA" id="ARBA00004141"/>
    </source>
</evidence>
<keyword evidence="7" id="KW-0961">Cell wall biogenesis/degradation</keyword>
<dbReference type="GO" id="GO:0046872">
    <property type="term" value="F:metal ion binding"/>
    <property type="evidence" value="ECO:0007669"/>
    <property type="project" value="UniProtKB-KW"/>
</dbReference>
<gene>
    <name evidence="7" type="primary">mraY</name>
    <name evidence="10" type="ORF">A2988_04845</name>
</gene>
<keyword evidence="5 7" id="KW-1133">Transmembrane helix</keyword>
<keyword evidence="7" id="KW-0573">Peptidoglycan synthesis</keyword>
<feature type="transmembrane region" description="Helical" evidence="7">
    <location>
        <begin position="66"/>
        <end position="86"/>
    </location>
</feature>
<dbReference type="GO" id="GO:0051301">
    <property type="term" value="P:cell division"/>
    <property type="evidence" value="ECO:0007669"/>
    <property type="project" value="UniProtKB-KW"/>
</dbReference>
<protein>
    <recommendedName>
        <fullName evidence="7 8">Phospho-N-acetylmuramoyl-pentapeptide-transferase</fullName>
        <ecNumber evidence="7 8">2.7.8.13</ecNumber>
    </recommendedName>
    <alternativeName>
        <fullName evidence="7">UDP-MurNAc-pentapeptide phosphotransferase</fullName>
    </alternativeName>
</protein>
<comment type="catalytic activity">
    <reaction evidence="7">
        <text>UDP-N-acetyl-alpha-D-muramoyl-L-alanyl-gamma-D-glutamyl-meso-2,6-diaminopimeloyl-D-alanyl-D-alanine + di-trans,octa-cis-undecaprenyl phosphate = di-trans,octa-cis-undecaprenyl diphospho-N-acetyl-alpha-D-muramoyl-L-alanyl-D-glutamyl-meso-2,6-diaminopimeloyl-D-alanyl-D-alanine + UMP</text>
        <dbReference type="Rhea" id="RHEA:28386"/>
        <dbReference type="ChEBI" id="CHEBI:57865"/>
        <dbReference type="ChEBI" id="CHEBI:60392"/>
        <dbReference type="ChEBI" id="CHEBI:61386"/>
        <dbReference type="ChEBI" id="CHEBI:61387"/>
        <dbReference type="EC" id="2.7.8.13"/>
    </reaction>
</comment>
<dbReference type="GO" id="GO:0005886">
    <property type="term" value="C:plasma membrane"/>
    <property type="evidence" value="ECO:0007669"/>
    <property type="project" value="UniProtKB-SubCell"/>
</dbReference>
<dbReference type="Pfam" id="PF00953">
    <property type="entry name" value="Glycos_transf_4"/>
    <property type="match status" value="1"/>
</dbReference>
<feature type="transmembrane region" description="Helical" evidence="7">
    <location>
        <begin position="275"/>
        <end position="295"/>
    </location>
</feature>
<dbReference type="UniPathway" id="UPA00219"/>
<feature type="binding site" evidence="9">
    <location>
        <position position="193"/>
    </location>
    <ligand>
        <name>Mg(2+)</name>
        <dbReference type="ChEBI" id="CHEBI:18420"/>
    </ligand>
</feature>
<comment type="function">
    <text evidence="7">Catalyzes the initial step of the lipid cycle reactions in the biosynthesis of the cell wall peptidoglycan: transfers peptidoglycan precursor phospho-MurNAc-pentapeptide from UDP-MurNAc-pentapeptide onto the lipid carrier undecaprenyl phosphate, yielding undecaprenyl-pyrophosphoryl-MurNAc-pentapeptide, known as lipid I.</text>
</comment>
<sequence length="349" mass="37838">MTDPLLIIKILGFSSLAFVVAILWTPILTYFLYKYKMGKQIRAAESAPIFNKLHAGKAGTPTMGGILIWGTTLAIALVFLVLAYLAPESAFAKLNFLTREQTYLPLGILVLAALVGLADDLLGVLKIGTNGGGLTMKHRIVMYTAVAAIGAYWFYFKLGWSAIHVPFLGDFEIGLWYLPLFVFIVAATAFSVNETDGLDGLAGGVVAIAFAAYIFVAAAEGKTELAVLCSVIVGALMAFLWFNINPARFFMGDTGAMSLGVTLGVMAMLTDTMFFLPLFGLVLVFESASVLVQVASKKLRGKKIFLSTPIHHHFEALGWPETKVTMRFWIISALGAFIGIILFVLERSL</sequence>
<evidence type="ECO:0000256" key="8">
    <source>
        <dbReference type="NCBIfam" id="TIGR00445"/>
    </source>
</evidence>
<evidence type="ECO:0000256" key="3">
    <source>
        <dbReference type="ARBA" id="ARBA00022679"/>
    </source>
</evidence>
<comment type="similarity">
    <text evidence="2 7">Belongs to the glycosyltransferase 4 family. MraY subfamily.</text>
</comment>
<dbReference type="EC" id="2.7.8.13" evidence="7 8"/>
<feature type="transmembrane region" description="Helical" evidence="7">
    <location>
        <begin position="328"/>
        <end position="345"/>
    </location>
</feature>
<feature type="transmembrane region" description="Helical" evidence="7">
    <location>
        <begin position="140"/>
        <end position="156"/>
    </location>
</feature>
<dbReference type="Proteomes" id="UP000176650">
    <property type="component" value="Unassembled WGS sequence"/>
</dbReference>
<feature type="transmembrane region" description="Helical" evidence="7">
    <location>
        <begin position="106"/>
        <end position="128"/>
    </location>
</feature>
<keyword evidence="7" id="KW-0133">Cell shape</keyword>
<comment type="cofactor">
    <cofactor evidence="7 9">
        <name>Mg(2+)</name>
        <dbReference type="ChEBI" id="CHEBI:18420"/>
    </cofactor>
</comment>